<evidence type="ECO:0008006" key="3">
    <source>
        <dbReference type="Google" id="ProtNLM"/>
    </source>
</evidence>
<accession>E7D1V6</accession>
<feature type="chain" id="PRO_5003218555" description="IGFBP N-terminal domain-containing protein" evidence="1">
    <location>
        <begin position="18"/>
        <end position="90"/>
    </location>
</feature>
<proteinExistence type="evidence at transcript level"/>
<evidence type="ECO:0000313" key="2">
    <source>
        <dbReference type="EMBL" id="ADV40350.1"/>
    </source>
</evidence>
<reference evidence="2" key="2">
    <citation type="submission" date="2011-01" db="EMBL/GenBank/DDBJ databases">
        <title>Identification of Proteins Involved in Black Widow Spider Wrapping Silk Fibers.</title>
        <authorList>
            <person name="Nguyen A."/>
            <person name="Verduzco A."/>
            <person name="Vierra C."/>
        </authorList>
    </citation>
    <scope>NUCLEOTIDE SEQUENCE</scope>
</reference>
<sequence length="90" mass="9493">MYRELLLVFLCVAVANAIVCLPERCQGVECPELSCGENEIAMNPGMCACCDKCLPLLKKGDMCASILLGVPAPGKCAPGLNCDPETLQCS</sequence>
<name>E7D1V6_LATHE</name>
<reference evidence="2" key="1">
    <citation type="submission" date="2010-07" db="EMBL/GenBank/DDBJ databases">
        <authorList>
            <person name="Fong J."/>
            <person name="Nguyen A."/>
            <person name="Verduzco A."/>
            <person name="Vierra C."/>
        </authorList>
    </citation>
    <scope>NUCLEOTIDE SEQUENCE</scope>
</reference>
<dbReference type="EMBL" id="HQ006060">
    <property type="protein sequence ID" value="ADV40350.1"/>
    <property type="molecule type" value="mRNA"/>
</dbReference>
<dbReference type="AlphaFoldDB" id="E7D1V6"/>
<feature type="signal peptide" evidence="1">
    <location>
        <begin position="1"/>
        <end position="17"/>
    </location>
</feature>
<evidence type="ECO:0000256" key="1">
    <source>
        <dbReference type="SAM" id="SignalP"/>
    </source>
</evidence>
<protein>
    <recommendedName>
        <fullName evidence="3">IGFBP N-terminal domain-containing protein</fullName>
    </recommendedName>
</protein>
<organism evidence="2">
    <name type="scientific">Latrodectus hesperus</name>
    <name type="common">Western black widow spider</name>
    <dbReference type="NCBI Taxonomy" id="256737"/>
    <lineage>
        <taxon>Eukaryota</taxon>
        <taxon>Metazoa</taxon>
        <taxon>Ecdysozoa</taxon>
        <taxon>Arthropoda</taxon>
        <taxon>Chelicerata</taxon>
        <taxon>Arachnida</taxon>
        <taxon>Araneae</taxon>
        <taxon>Araneomorphae</taxon>
        <taxon>Entelegynae</taxon>
        <taxon>Araneoidea</taxon>
        <taxon>Theridiidae</taxon>
        <taxon>Latrodectus</taxon>
    </lineage>
</organism>
<keyword evidence="1" id="KW-0732">Signal</keyword>